<evidence type="ECO:0000259" key="3">
    <source>
        <dbReference type="Pfam" id="PF13205"/>
    </source>
</evidence>
<accession>B3ENR3</accession>
<organism evidence="4">
    <name type="scientific">Chlorobium phaeobacteroides (strain BS1)</name>
    <dbReference type="NCBI Taxonomy" id="331678"/>
    <lineage>
        <taxon>Bacteria</taxon>
        <taxon>Pseudomonadati</taxon>
        <taxon>Chlorobiota</taxon>
        <taxon>Chlorobiia</taxon>
        <taxon>Chlorobiales</taxon>
        <taxon>Chlorobiaceae</taxon>
        <taxon>Chlorobium/Pelodictyon group</taxon>
        <taxon>Chlorobium</taxon>
    </lineage>
</organism>
<dbReference type="InterPro" id="IPR032812">
    <property type="entry name" value="SbsA_Ig"/>
</dbReference>
<dbReference type="KEGG" id="cpb:Cphamn1_2247"/>
<dbReference type="PROSITE" id="PS51257">
    <property type="entry name" value="PROKAR_LIPOPROTEIN"/>
    <property type="match status" value="1"/>
</dbReference>
<name>B3ENR3_CHLPB</name>
<dbReference type="STRING" id="331678.Cphamn1_2247"/>
<evidence type="ECO:0000313" key="4">
    <source>
        <dbReference type="EMBL" id="ACE05152.1"/>
    </source>
</evidence>
<gene>
    <name evidence="4" type="ordered locus">Cphamn1_2247</name>
</gene>
<evidence type="ECO:0000256" key="2">
    <source>
        <dbReference type="SAM" id="SignalP"/>
    </source>
</evidence>
<dbReference type="InterPro" id="IPR013784">
    <property type="entry name" value="Carb-bd-like_fold"/>
</dbReference>
<sequence length="570" mass="62146">MKPLPLCIALCLLLAACALDRPPTGGPTDTEPLQVLSVDPPASSVNSSPETVHFSFNRYVSTSSLKNSLVFSPAIPDYSLKADGKEAEIRFNTSLGENKTYTITLNKSLRSSRGNELRQSYSYAFSTGPEINRGIIAGQVFSHDTRPQPGATVLAYVVSENDTLPNDILNRVADYSIQTGRNGAFTLDYLAEGNYRLIALLDKNSDKRLDPENEPFGAGNRKLVRTGSADNLFRLSQPESPPKLIYCTSPADNLFEISFNRPLSVDTFTLNALSVTDTVRNVTLPVQGFYSVKNTGESMTFRVVTGPLDRKSVYRVTYLTDNEEPASSALCSGSDKPAKDALAVEKLLPKNGETAAFLVQSRPDRRRTIDIAFNQPVAMQSLEQSIKLYAMNGETPSLHAFTLEPVDDRRYSVQADPDFRNGASYRLDIEQKSITPLTGLQAADSLVTTLFTVANAGDFGSISGTVTGGTGTFVVEALETAGRLPRKTVIRREDGRRASFTIDALAPGKYTLRAFIPRSGIQTDNNISWNPGSVSPFRPADRFTVNPDTVTVRKGWATENIPLVFPPASE</sequence>
<dbReference type="AlphaFoldDB" id="B3ENR3"/>
<keyword evidence="1 2" id="KW-0732">Signal</keyword>
<dbReference type="EMBL" id="CP001101">
    <property type="protein sequence ID" value="ACE05152.1"/>
    <property type="molecule type" value="Genomic_DNA"/>
</dbReference>
<dbReference type="Pfam" id="PF13205">
    <property type="entry name" value="Big_5"/>
    <property type="match status" value="1"/>
</dbReference>
<dbReference type="SUPFAM" id="SSF49452">
    <property type="entry name" value="Starch-binding domain-like"/>
    <property type="match status" value="1"/>
</dbReference>
<dbReference type="GO" id="GO:0030246">
    <property type="term" value="F:carbohydrate binding"/>
    <property type="evidence" value="ECO:0007669"/>
    <property type="project" value="InterPro"/>
</dbReference>
<dbReference type="eggNOG" id="COG2372">
    <property type="taxonomic scope" value="Bacteria"/>
</dbReference>
<proteinExistence type="predicted"/>
<reference evidence="4" key="1">
    <citation type="submission" date="2008-06" db="EMBL/GenBank/DDBJ databases">
        <title>Complete sequence of Chlorobium phaeobacteroides BS1.</title>
        <authorList>
            <consortium name="US DOE Joint Genome Institute"/>
            <person name="Lucas S."/>
            <person name="Copeland A."/>
            <person name="Lapidus A."/>
            <person name="Glavina del Rio T."/>
            <person name="Dalin E."/>
            <person name="Tice H."/>
            <person name="Bruce D."/>
            <person name="Goodwin L."/>
            <person name="Pitluck S."/>
            <person name="Schmutz J."/>
            <person name="Larimer F."/>
            <person name="Land M."/>
            <person name="Hauser L."/>
            <person name="Kyrpides N."/>
            <person name="Ovchinnikova G."/>
            <person name="Li T."/>
            <person name="Liu Z."/>
            <person name="Zhao F."/>
            <person name="Overmann J."/>
            <person name="Bryant D.A."/>
            <person name="Richardson P."/>
        </authorList>
    </citation>
    <scope>NUCLEOTIDE SEQUENCE [LARGE SCALE GENOMIC DNA]</scope>
    <source>
        <strain evidence="4">BS1</strain>
    </source>
</reference>
<dbReference type="OrthoDB" id="9809989at2"/>
<feature type="chain" id="PRO_5002786362" description="SbsA Ig-like domain-containing protein" evidence="2">
    <location>
        <begin position="19"/>
        <end position="570"/>
    </location>
</feature>
<feature type="signal peptide" evidence="2">
    <location>
        <begin position="1"/>
        <end position="18"/>
    </location>
</feature>
<feature type="domain" description="SbsA Ig-like" evidence="3">
    <location>
        <begin position="29"/>
        <end position="127"/>
    </location>
</feature>
<protein>
    <recommendedName>
        <fullName evidence="3">SbsA Ig-like domain-containing protein</fullName>
    </recommendedName>
</protein>
<evidence type="ECO:0000256" key="1">
    <source>
        <dbReference type="ARBA" id="ARBA00022729"/>
    </source>
</evidence>
<dbReference type="HOGENOM" id="CLU_034183_0_0_10"/>